<dbReference type="AlphaFoldDB" id="A0AA86VCL3"/>
<accession>A0AA86VCL3</accession>
<organism evidence="2 3">
    <name type="scientific">Sphenostylis stenocarpa</name>
    <dbReference type="NCBI Taxonomy" id="92480"/>
    <lineage>
        <taxon>Eukaryota</taxon>
        <taxon>Viridiplantae</taxon>
        <taxon>Streptophyta</taxon>
        <taxon>Embryophyta</taxon>
        <taxon>Tracheophyta</taxon>
        <taxon>Spermatophyta</taxon>
        <taxon>Magnoliopsida</taxon>
        <taxon>eudicotyledons</taxon>
        <taxon>Gunneridae</taxon>
        <taxon>Pentapetalae</taxon>
        <taxon>rosids</taxon>
        <taxon>fabids</taxon>
        <taxon>Fabales</taxon>
        <taxon>Fabaceae</taxon>
        <taxon>Papilionoideae</taxon>
        <taxon>50 kb inversion clade</taxon>
        <taxon>NPAAA clade</taxon>
        <taxon>indigoferoid/millettioid clade</taxon>
        <taxon>Phaseoleae</taxon>
        <taxon>Sphenostylis</taxon>
    </lineage>
</organism>
<dbReference type="Gramene" id="rna-AYBTSS11_LOCUS9377">
    <property type="protein sequence ID" value="CAJ1939858.1"/>
    <property type="gene ID" value="gene-AYBTSS11_LOCUS9377"/>
</dbReference>
<feature type="region of interest" description="Disordered" evidence="1">
    <location>
        <begin position="63"/>
        <end position="84"/>
    </location>
</feature>
<keyword evidence="3" id="KW-1185">Reference proteome</keyword>
<dbReference type="Proteomes" id="UP001189624">
    <property type="component" value="Chromosome 3"/>
</dbReference>
<evidence type="ECO:0000256" key="1">
    <source>
        <dbReference type="SAM" id="MobiDB-lite"/>
    </source>
</evidence>
<sequence>MVLTFRFSRFYWCGYNAFKLSDNQVEPRGEVFEKALLDCPITGLNQELILKGFFLESPPMFLPETSEKESRRPSRLTRTRRPSRLAGMARRDGGLAICIRRDGGPESETAVSTLKGKNPYFYAKNPSYPSMRPNSLS</sequence>
<protein>
    <submittedName>
        <fullName evidence="2">Uncharacterized protein</fullName>
    </submittedName>
</protein>
<name>A0AA86VCL3_9FABA</name>
<evidence type="ECO:0000313" key="3">
    <source>
        <dbReference type="Proteomes" id="UP001189624"/>
    </source>
</evidence>
<dbReference type="EMBL" id="OY731400">
    <property type="protein sequence ID" value="CAJ1939858.1"/>
    <property type="molecule type" value="Genomic_DNA"/>
</dbReference>
<proteinExistence type="predicted"/>
<evidence type="ECO:0000313" key="2">
    <source>
        <dbReference type="EMBL" id="CAJ1939858.1"/>
    </source>
</evidence>
<feature type="compositionally biased region" description="Basic residues" evidence="1">
    <location>
        <begin position="73"/>
        <end position="83"/>
    </location>
</feature>
<gene>
    <name evidence="2" type="ORF">AYBTSS11_LOCUS9377</name>
</gene>
<reference evidence="2" key="1">
    <citation type="submission" date="2023-10" db="EMBL/GenBank/DDBJ databases">
        <authorList>
            <person name="Domelevo Entfellner J.-B."/>
        </authorList>
    </citation>
    <scope>NUCLEOTIDE SEQUENCE</scope>
</reference>